<dbReference type="AlphaFoldDB" id="A0A2J6TV31"/>
<dbReference type="OrthoDB" id="5386629at2759"/>
<accession>A0A2J6TV31</accession>
<feature type="non-terminal residue" evidence="1">
    <location>
        <position position="1"/>
    </location>
</feature>
<sequence>RKLWAARINDLFCPDFETWGVRREESDLTDWEAQEMADLESCGIRGWMGLANPRAEVLNEGCKGRN</sequence>
<dbReference type="Proteomes" id="UP000235371">
    <property type="component" value="Unassembled WGS sequence"/>
</dbReference>
<reference evidence="1 2" key="1">
    <citation type="submission" date="2016-04" db="EMBL/GenBank/DDBJ databases">
        <title>A degradative enzymes factory behind the ericoid mycorrhizal symbiosis.</title>
        <authorList>
            <consortium name="DOE Joint Genome Institute"/>
            <person name="Martino E."/>
            <person name="Morin E."/>
            <person name="Grelet G."/>
            <person name="Kuo A."/>
            <person name="Kohler A."/>
            <person name="Daghino S."/>
            <person name="Barry K."/>
            <person name="Choi C."/>
            <person name="Cichocki N."/>
            <person name="Clum A."/>
            <person name="Copeland A."/>
            <person name="Hainaut M."/>
            <person name="Haridas S."/>
            <person name="Labutti K."/>
            <person name="Lindquist E."/>
            <person name="Lipzen A."/>
            <person name="Khouja H.-R."/>
            <person name="Murat C."/>
            <person name="Ohm R."/>
            <person name="Olson A."/>
            <person name="Spatafora J."/>
            <person name="Veneault-Fourrey C."/>
            <person name="Henrissat B."/>
            <person name="Grigoriev I."/>
            <person name="Martin F."/>
            <person name="Perotto S."/>
        </authorList>
    </citation>
    <scope>NUCLEOTIDE SEQUENCE [LARGE SCALE GENOMIC DNA]</scope>
    <source>
        <strain evidence="1 2">E</strain>
    </source>
</reference>
<name>A0A2J6TV31_9HELO</name>
<dbReference type="RefSeq" id="XP_024743798.1">
    <property type="nucleotide sequence ID" value="XM_024873609.1"/>
</dbReference>
<organism evidence="1 2">
    <name type="scientific">Hyaloscypha bicolor E</name>
    <dbReference type="NCBI Taxonomy" id="1095630"/>
    <lineage>
        <taxon>Eukaryota</taxon>
        <taxon>Fungi</taxon>
        <taxon>Dikarya</taxon>
        <taxon>Ascomycota</taxon>
        <taxon>Pezizomycotina</taxon>
        <taxon>Leotiomycetes</taxon>
        <taxon>Helotiales</taxon>
        <taxon>Hyaloscyphaceae</taxon>
        <taxon>Hyaloscypha</taxon>
        <taxon>Hyaloscypha bicolor</taxon>
    </lineage>
</organism>
<evidence type="ECO:0000313" key="2">
    <source>
        <dbReference type="Proteomes" id="UP000235371"/>
    </source>
</evidence>
<proteinExistence type="predicted"/>
<protein>
    <submittedName>
        <fullName evidence="1">Uncharacterized protein</fullName>
    </submittedName>
</protein>
<dbReference type="InParanoid" id="A0A2J6TV31"/>
<keyword evidence="2" id="KW-1185">Reference proteome</keyword>
<evidence type="ECO:0000313" key="1">
    <source>
        <dbReference type="EMBL" id="PMD66894.1"/>
    </source>
</evidence>
<dbReference type="GeneID" id="36581689"/>
<dbReference type="EMBL" id="KZ613740">
    <property type="protein sequence ID" value="PMD66894.1"/>
    <property type="molecule type" value="Genomic_DNA"/>
</dbReference>
<gene>
    <name evidence="1" type="ORF">K444DRAFT_515584</name>
</gene>